<feature type="region of interest" description="Disordered" evidence="1">
    <location>
        <begin position="1"/>
        <end position="86"/>
    </location>
</feature>
<name>A0A225VJK3_9STRA</name>
<evidence type="ECO:0000313" key="2">
    <source>
        <dbReference type="EMBL" id="OWZ05189.1"/>
    </source>
</evidence>
<evidence type="ECO:0000256" key="1">
    <source>
        <dbReference type="SAM" id="MobiDB-lite"/>
    </source>
</evidence>
<reference evidence="3" key="1">
    <citation type="submission" date="2017-03" db="EMBL/GenBank/DDBJ databases">
        <title>Phytopthora megakarya and P. palmivora, two closely related causual agents of cacao black pod achieved similar genome size and gene model numbers by different mechanisms.</title>
        <authorList>
            <person name="Ali S."/>
            <person name="Shao J."/>
            <person name="Larry D.J."/>
            <person name="Kronmiller B."/>
            <person name="Shen D."/>
            <person name="Strem M.D."/>
            <person name="Melnick R.L."/>
            <person name="Guiltinan M.J."/>
            <person name="Tyler B.M."/>
            <person name="Meinhardt L.W."/>
            <person name="Bailey B.A."/>
        </authorList>
    </citation>
    <scope>NUCLEOTIDE SEQUENCE [LARGE SCALE GENOMIC DNA]</scope>
    <source>
        <strain evidence="3">zdho120</strain>
    </source>
</reference>
<keyword evidence="3" id="KW-1185">Reference proteome</keyword>
<organism evidence="2 3">
    <name type="scientific">Phytophthora megakarya</name>
    <dbReference type="NCBI Taxonomy" id="4795"/>
    <lineage>
        <taxon>Eukaryota</taxon>
        <taxon>Sar</taxon>
        <taxon>Stramenopiles</taxon>
        <taxon>Oomycota</taxon>
        <taxon>Peronosporomycetes</taxon>
        <taxon>Peronosporales</taxon>
        <taxon>Peronosporaceae</taxon>
        <taxon>Phytophthora</taxon>
    </lineage>
</organism>
<evidence type="ECO:0000313" key="3">
    <source>
        <dbReference type="Proteomes" id="UP000198211"/>
    </source>
</evidence>
<dbReference type="Proteomes" id="UP000198211">
    <property type="component" value="Unassembled WGS sequence"/>
</dbReference>
<gene>
    <name evidence="2" type="ORF">PHMEG_00022768</name>
</gene>
<dbReference type="OrthoDB" id="109131at2759"/>
<sequence length="86" mass="9417">METRGSTSPVPATKLRTETSFAPPPHEQQTQDGGERRLGFLDWLIQSPTAAPDTPPPATYNFGKKDNTDDGPFRASPPDSPEQSHR</sequence>
<feature type="compositionally biased region" description="Polar residues" evidence="1">
    <location>
        <begin position="1"/>
        <end position="10"/>
    </location>
</feature>
<dbReference type="AlphaFoldDB" id="A0A225VJK3"/>
<proteinExistence type="predicted"/>
<dbReference type="EMBL" id="NBNE01004566">
    <property type="protein sequence ID" value="OWZ05189.1"/>
    <property type="molecule type" value="Genomic_DNA"/>
</dbReference>
<accession>A0A225VJK3</accession>
<feature type="compositionally biased region" description="Basic and acidic residues" evidence="1">
    <location>
        <begin position="63"/>
        <end position="72"/>
    </location>
</feature>
<comment type="caution">
    <text evidence="2">The sequence shown here is derived from an EMBL/GenBank/DDBJ whole genome shotgun (WGS) entry which is preliminary data.</text>
</comment>
<protein>
    <submittedName>
        <fullName evidence="2">Uncharacterized protein</fullName>
    </submittedName>
</protein>